<organism evidence="3 4">
    <name type="scientific">Flavobacterium cupriresistens</name>
    <dbReference type="NCBI Taxonomy" id="2893885"/>
    <lineage>
        <taxon>Bacteria</taxon>
        <taxon>Pseudomonadati</taxon>
        <taxon>Bacteroidota</taxon>
        <taxon>Flavobacteriia</taxon>
        <taxon>Flavobacteriales</taxon>
        <taxon>Flavobacteriaceae</taxon>
        <taxon>Flavobacterium</taxon>
    </lineage>
</organism>
<protein>
    <submittedName>
        <fullName evidence="3">Glycosyltransferase</fullName>
    </submittedName>
</protein>
<sequence>MNNPAQVILISQTSLPYSKIGSWTTLYKNYLENNHKIDYIICPKPQKLFDGIQYHFAKLTFWHKLQRKFLKRKNLEYFVALDKIIDPKQKYIIQVVDNYGMVKSLRKHLVSKGIEKQCYIQFFYHGFSPYTKSGSGQDFYEIIDEMIVLTMDSYKAHQKNNIILPSHFSILNNGIDTKKFKKVPETEKIKLKEELGFGNKKTFVWCSQDRPKKGLELILEVWRKIYSVEKKIQLVVIGCDPRQKMEGVVFLGKIPNEELPKYYQASDCYLFPTLCQEGFGLSLIEALHCGNYCIASAFGGVPEVLHYGKLGKLIENPYFISEWETAINAFLEGNIELPEFSNELYAMENWNIKMNQIIDQAKCRLANSQIAL</sequence>
<gene>
    <name evidence="3" type="ORF">SGQ83_12090</name>
</gene>
<dbReference type="SUPFAM" id="SSF53756">
    <property type="entry name" value="UDP-Glycosyltransferase/glycogen phosphorylase"/>
    <property type="match status" value="1"/>
</dbReference>
<dbReference type="Gene3D" id="3.40.50.2000">
    <property type="entry name" value="Glycogen Phosphorylase B"/>
    <property type="match status" value="1"/>
</dbReference>
<evidence type="ECO:0000313" key="3">
    <source>
        <dbReference type="EMBL" id="MDX6190091.1"/>
    </source>
</evidence>
<comment type="caution">
    <text evidence="3">The sequence shown here is derived from an EMBL/GenBank/DDBJ whole genome shotgun (WGS) entry which is preliminary data.</text>
</comment>
<dbReference type="Pfam" id="PF00534">
    <property type="entry name" value="Glycos_transf_1"/>
    <property type="match status" value="1"/>
</dbReference>
<evidence type="ECO:0000259" key="2">
    <source>
        <dbReference type="Pfam" id="PF00534"/>
    </source>
</evidence>
<evidence type="ECO:0000313" key="4">
    <source>
        <dbReference type="Proteomes" id="UP001273350"/>
    </source>
</evidence>
<keyword evidence="1" id="KW-0808">Transferase</keyword>
<reference evidence="3 4" key="1">
    <citation type="submission" date="2023-11" db="EMBL/GenBank/DDBJ databases">
        <title>Unpublished Manusciprt.</title>
        <authorList>
            <person name="Saticioglu I.B."/>
            <person name="Ay H."/>
            <person name="Ajmi N."/>
            <person name="Altun S."/>
            <person name="Duman M."/>
        </authorList>
    </citation>
    <scope>NUCLEOTIDE SEQUENCE [LARGE SCALE GENOMIC DNA]</scope>
    <source>
        <strain evidence="3 4">Fl-318</strain>
    </source>
</reference>
<dbReference type="PANTHER" id="PTHR46401:SF2">
    <property type="entry name" value="GLYCOSYLTRANSFERASE WBBK-RELATED"/>
    <property type="match status" value="1"/>
</dbReference>
<feature type="domain" description="Glycosyl transferase family 1" evidence="2">
    <location>
        <begin position="191"/>
        <end position="336"/>
    </location>
</feature>
<proteinExistence type="predicted"/>
<dbReference type="CDD" id="cd03801">
    <property type="entry name" value="GT4_PimA-like"/>
    <property type="match status" value="1"/>
</dbReference>
<dbReference type="RefSeq" id="WP_230003277.1">
    <property type="nucleotide sequence ID" value="NZ_CP087134.1"/>
</dbReference>
<keyword evidence="4" id="KW-1185">Reference proteome</keyword>
<name>A0ABU4RCU5_9FLAO</name>
<accession>A0ABU4RCU5</accession>
<dbReference type="Proteomes" id="UP001273350">
    <property type="component" value="Unassembled WGS sequence"/>
</dbReference>
<dbReference type="InterPro" id="IPR001296">
    <property type="entry name" value="Glyco_trans_1"/>
</dbReference>
<dbReference type="EMBL" id="JAWXVI010000006">
    <property type="protein sequence ID" value="MDX6190091.1"/>
    <property type="molecule type" value="Genomic_DNA"/>
</dbReference>
<dbReference type="PANTHER" id="PTHR46401">
    <property type="entry name" value="GLYCOSYLTRANSFERASE WBBK-RELATED"/>
    <property type="match status" value="1"/>
</dbReference>
<evidence type="ECO:0000256" key="1">
    <source>
        <dbReference type="ARBA" id="ARBA00022679"/>
    </source>
</evidence>